<protein>
    <recommendedName>
        <fullName evidence="3">Thioredoxin</fullName>
    </recommendedName>
</protein>
<evidence type="ECO:0000313" key="2">
    <source>
        <dbReference type="Proteomes" id="UP000247154"/>
    </source>
</evidence>
<organism evidence="1 2">
    <name type="scientific">Escherichia phage slur03</name>
    <dbReference type="NCBI Taxonomy" id="1720496"/>
    <lineage>
        <taxon>Viruses</taxon>
        <taxon>Duplodnaviria</taxon>
        <taxon>Heunggongvirae</taxon>
        <taxon>Uroviricota</taxon>
        <taxon>Caudoviricetes</taxon>
        <taxon>Pantevenvirales</taxon>
        <taxon>Straboviridae</taxon>
        <taxon>Tevenvirinae</taxon>
        <taxon>Tequatrovirus</taxon>
        <taxon>Tequatrovirus slur03</taxon>
    </lineage>
</organism>
<evidence type="ECO:0000313" key="1">
    <source>
        <dbReference type="EMBL" id="CUL01791.1"/>
    </source>
</evidence>
<dbReference type="Proteomes" id="UP000247154">
    <property type="component" value="Segment"/>
</dbReference>
<accession>A0A0M7Q993</accession>
<dbReference type="RefSeq" id="YP_009625165.1">
    <property type="nucleotide sequence ID" value="NC_042129.1"/>
</dbReference>
<name>A0A0M7Q993_9CAUD</name>
<sequence length="129" mass="14868">MKKRLLEDIAASSNSSLIKIIMAGEEDDLEMRGKIHGCDDLDFKPPAWDAIMVMVKRRERASKNVPNCPECGTEQVQLINWRKPELEYKCRHCKHKFSKHAPEMVKLPDSTEFFKELASVQPMPNNILD</sequence>
<dbReference type="GeneID" id="40102047"/>
<evidence type="ECO:0008006" key="3">
    <source>
        <dbReference type="Google" id="ProtNLM"/>
    </source>
</evidence>
<reference evidence="1 2" key="1">
    <citation type="journal article" date="2015" name="Genome Announc.">
        <title>Draft Genome Sequences of 14 Escherichia coli Phages Isolated from Cattle Slurry.</title>
        <authorList>
            <person name="Smith R."/>
            <person name="O'Hara M."/>
            <person name="Hobman J.L."/>
            <person name="Millard A.D."/>
        </authorList>
    </citation>
    <scope>NUCLEOTIDE SEQUENCE [LARGE SCALE GENOMIC DNA]</scope>
</reference>
<proteinExistence type="predicted"/>
<dbReference type="EMBL" id="LN881728">
    <property type="protein sequence ID" value="CUL01791.1"/>
    <property type="molecule type" value="Genomic_DNA"/>
</dbReference>
<dbReference type="KEGG" id="vg:40102047"/>
<keyword evidence="2" id="KW-1185">Reference proteome</keyword>